<dbReference type="InParanoid" id="D8TIB9"/>
<feature type="compositionally biased region" description="Pro residues" evidence="9">
    <location>
        <begin position="375"/>
        <end position="409"/>
    </location>
</feature>
<proteinExistence type="inferred from homology"/>
<comment type="similarity">
    <text evidence="3">Belongs to the glycosyl hydrolase 5 (cellulase A) family.</text>
</comment>
<dbReference type="EC" id="3.2.1.78" evidence="4"/>
<sequence>MHRPLHNCCFAATYLAALILTLFTANAPRTVAFSFGGANSYYLYTFRTADQIQVLDAMQAAGFRTLRISIAAQGENQTGSNNYGVPDVEHPVGMYDDRILTMIDDLITRAFQRGIKLIITLHDRYSLGCWGNNAYVDKYNIPTTNACGYGGVEDNDLNAFYNNANAAADMDRRFTHIISHRHPGFSNRPWSAIPEAILGFDIQNEGQAHQRNGNIPNPNWICERAKKLKPQLSSGMLVLTGAGADVWDSVLSQHFACSSIDVVCVHSYMADDWSSKLPPVIQAAKQDGKRIIVEGFGATGWGSKAAGLQKQIDVFQNLGVPWMVWQVVKPNNYDNYEVFTDDTDSWSVLSSAARAAPGLGGAFVWPEFTGGSTKHPPPPKAAGKRPPPPKVASKRPPPPKVTSKPPPPTNNKCAKCNIPLCRGGCKCDNNCDCRPGLGGATCDKCNLPQDQGGCVVVLPLGIRLVWVVLQLNLGISAKQGSF</sequence>
<evidence type="ECO:0000259" key="11">
    <source>
        <dbReference type="Pfam" id="PF26410"/>
    </source>
</evidence>
<dbReference type="PANTHER" id="PTHR31451:SF39">
    <property type="entry name" value="MANNAN ENDO-1,4-BETA-MANNOSIDASE 1"/>
    <property type="match status" value="1"/>
</dbReference>
<feature type="chain" id="PRO_5003123609" description="mannan endo-1,4-beta-mannosidase" evidence="10">
    <location>
        <begin position="33"/>
        <end position="482"/>
    </location>
</feature>
<reference evidence="12 13" key="1">
    <citation type="journal article" date="2010" name="Science">
        <title>Genomic analysis of organismal complexity in the multicellular green alga Volvox carteri.</title>
        <authorList>
            <person name="Prochnik S.E."/>
            <person name="Umen J."/>
            <person name="Nedelcu A.M."/>
            <person name="Hallmann A."/>
            <person name="Miller S.M."/>
            <person name="Nishii I."/>
            <person name="Ferris P."/>
            <person name="Kuo A."/>
            <person name="Mitros T."/>
            <person name="Fritz-Laylin L.K."/>
            <person name="Hellsten U."/>
            <person name="Chapman J."/>
            <person name="Simakov O."/>
            <person name="Rensing S.A."/>
            <person name="Terry A."/>
            <person name="Pangilinan J."/>
            <person name="Kapitonov V."/>
            <person name="Jurka J."/>
            <person name="Salamov A."/>
            <person name="Shapiro H."/>
            <person name="Schmutz J."/>
            <person name="Grimwood J."/>
            <person name="Lindquist E."/>
            <person name="Lucas S."/>
            <person name="Grigoriev I.V."/>
            <person name="Schmitt R."/>
            <person name="Kirk D."/>
            <person name="Rokhsar D.S."/>
        </authorList>
    </citation>
    <scope>NUCLEOTIDE SEQUENCE [LARGE SCALE GENOMIC DNA]</scope>
    <source>
        <strain evidence="13">f. Nagariensis / Eve</strain>
    </source>
</reference>
<dbReference type="InterPro" id="IPR001547">
    <property type="entry name" value="Glyco_hydro_5"/>
</dbReference>
<keyword evidence="7" id="KW-0378">Hydrolase</keyword>
<comment type="catalytic activity">
    <reaction evidence="1">
        <text>Random hydrolysis of (1-&gt;4)-beta-D-mannosidic linkages in mannans, galactomannans and glucomannans.</text>
        <dbReference type="EC" id="3.2.1.78"/>
    </reaction>
</comment>
<dbReference type="PANTHER" id="PTHR31451">
    <property type="match status" value="1"/>
</dbReference>
<evidence type="ECO:0000256" key="8">
    <source>
        <dbReference type="ARBA" id="ARBA00023295"/>
    </source>
</evidence>
<evidence type="ECO:0000313" key="12">
    <source>
        <dbReference type="EMBL" id="EFJ52864.1"/>
    </source>
</evidence>
<dbReference type="eggNOG" id="ENOG502RZN4">
    <property type="taxonomic scope" value="Eukaryota"/>
</dbReference>
<dbReference type="RefSeq" id="XP_002945869.1">
    <property type="nucleotide sequence ID" value="XM_002945823.1"/>
</dbReference>
<keyword evidence="8" id="KW-0326">Glycosidase</keyword>
<dbReference type="GO" id="GO:0016985">
    <property type="term" value="F:mannan endo-1,4-beta-mannosidase activity"/>
    <property type="evidence" value="ECO:0007669"/>
    <property type="project" value="UniProtKB-EC"/>
</dbReference>
<evidence type="ECO:0000256" key="9">
    <source>
        <dbReference type="SAM" id="MobiDB-lite"/>
    </source>
</evidence>
<evidence type="ECO:0000256" key="7">
    <source>
        <dbReference type="ARBA" id="ARBA00022801"/>
    </source>
</evidence>
<dbReference type="AlphaFoldDB" id="D8TIB9"/>
<feature type="region of interest" description="Disordered" evidence="9">
    <location>
        <begin position="366"/>
        <end position="409"/>
    </location>
</feature>
<name>D8TIB9_VOLCA</name>
<evidence type="ECO:0000256" key="6">
    <source>
        <dbReference type="ARBA" id="ARBA00022729"/>
    </source>
</evidence>
<evidence type="ECO:0000256" key="5">
    <source>
        <dbReference type="ARBA" id="ARBA00022525"/>
    </source>
</evidence>
<dbReference type="InterPro" id="IPR002049">
    <property type="entry name" value="LE_dom"/>
</dbReference>
<dbReference type="EMBL" id="GL378323">
    <property type="protein sequence ID" value="EFJ52864.1"/>
    <property type="molecule type" value="Genomic_DNA"/>
</dbReference>
<dbReference type="InterPro" id="IPR045053">
    <property type="entry name" value="MAN-like"/>
</dbReference>
<dbReference type="Proteomes" id="UP000001058">
    <property type="component" value="Unassembled WGS sequence"/>
</dbReference>
<dbReference type="SUPFAM" id="SSF51445">
    <property type="entry name" value="(Trans)glycosidases"/>
    <property type="match status" value="1"/>
</dbReference>
<keyword evidence="13" id="KW-1185">Reference proteome</keyword>
<dbReference type="CDD" id="cd00055">
    <property type="entry name" value="EGF_Lam"/>
    <property type="match status" value="1"/>
</dbReference>
<keyword evidence="5" id="KW-0964">Secreted</keyword>
<keyword evidence="6 10" id="KW-0732">Signal</keyword>
<feature type="domain" description="Glycoside hydrolase family 5" evidence="11">
    <location>
        <begin position="55"/>
        <end position="269"/>
    </location>
</feature>
<comment type="subcellular location">
    <subcellularLocation>
        <location evidence="2">Secreted</location>
    </subcellularLocation>
</comment>
<dbReference type="Pfam" id="PF26410">
    <property type="entry name" value="GH5_mannosidase"/>
    <property type="match status" value="1"/>
</dbReference>
<gene>
    <name evidence="12" type="ORF">VOLCADRAFT_86264</name>
</gene>
<dbReference type="Gene3D" id="3.20.20.80">
    <property type="entry name" value="Glycosidases"/>
    <property type="match status" value="1"/>
</dbReference>
<dbReference type="GO" id="GO:0005576">
    <property type="term" value="C:extracellular region"/>
    <property type="evidence" value="ECO:0007669"/>
    <property type="project" value="UniProtKB-SubCell"/>
</dbReference>
<dbReference type="KEGG" id="vcn:VOLCADRAFT_86264"/>
<accession>D8TIB9</accession>
<protein>
    <recommendedName>
        <fullName evidence="4">mannan endo-1,4-beta-mannosidase</fullName>
        <ecNumber evidence="4">3.2.1.78</ecNumber>
    </recommendedName>
</protein>
<evidence type="ECO:0000313" key="13">
    <source>
        <dbReference type="Proteomes" id="UP000001058"/>
    </source>
</evidence>
<evidence type="ECO:0000256" key="1">
    <source>
        <dbReference type="ARBA" id="ARBA00001678"/>
    </source>
</evidence>
<feature type="signal peptide" evidence="10">
    <location>
        <begin position="1"/>
        <end position="32"/>
    </location>
</feature>
<evidence type="ECO:0000256" key="2">
    <source>
        <dbReference type="ARBA" id="ARBA00004613"/>
    </source>
</evidence>
<dbReference type="InterPro" id="IPR017853">
    <property type="entry name" value="GH"/>
</dbReference>
<organism evidence="13">
    <name type="scientific">Volvox carteri f. nagariensis</name>
    <dbReference type="NCBI Taxonomy" id="3068"/>
    <lineage>
        <taxon>Eukaryota</taxon>
        <taxon>Viridiplantae</taxon>
        <taxon>Chlorophyta</taxon>
        <taxon>core chlorophytes</taxon>
        <taxon>Chlorophyceae</taxon>
        <taxon>CS clade</taxon>
        <taxon>Chlamydomonadales</taxon>
        <taxon>Volvocaceae</taxon>
        <taxon>Volvox</taxon>
    </lineage>
</organism>
<dbReference type="GeneID" id="9621836"/>
<evidence type="ECO:0000256" key="10">
    <source>
        <dbReference type="SAM" id="SignalP"/>
    </source>
</evidence>
<evidence type="ECO:0000256" key="4">
    <source>
        <dbReference type="ARBA" id="ARBA00012706"/>
    </source>
</evidence>
<dbReference type="OrthoDB" id="530374at2759"/>
<evidence type="ECO:0000256" key="3">
    <source>
        <dbReference type="ARBA" id="ARBA00005641"/>
    </source>
</evidence>